<dbReference type="STRING" id="1965070.A0A443QU54"/>
<dbReference type="Proteomes" id="UP000285301">
    <property type="component" value="Unassembled WGS sequence"/>
</dbReference>
<dbReference type="Gene3D" id="3.40.720.10">
    <property type="entry name" value="Alkaline Phosphatase, subunit A"/>
    <property type="match status" value="1"/>
</dbReference>
<dbReference type="SUPFAM" id="SSF53649">
    <property type="entry name" value="Alkaline phosphatase-like"/>
    <property type="match status" value="1"/>
</dbReference>
<dbReference type="Pfam" id="PF01663">
    <property type="entry name" value="Phosphodiest"/>
    <property type="match status" value="1"/>
</dbReference>
<dbReference type="OrthoDB" id="415411at2759"/>
<protein>
    <submittedName>
        <fullName evidence="1">Ectonucleotide pyrophosphatase/phosphodiesterase family member 5-like protein</fullName>
    </submittedName>
</protein>
<sequence length="251" mass="28462">MLYFNQPDYNGHRYGASSQKVYEAVIEVDRIIGMIISGLKYANKLNKINLLVVSDHGMTNLTMPSIDLLDYISKNDTLAIESWGVIAGVEPKPAKLAKVFNQLQRASAHLKIYLKEDIPERYHYKHHKLIKSIVVVADEGYIVVVGKKKIKQIADHGYDNELRSMRPIFFARGPDFKQSYKAEIFPLIDIYPLMCHLMGLKEAPNNGTLRTVRSMLRSDSSSSSTAFSSISTLLWIIKVVTLQKAIRQFIS</sequence>
<reference evidence="1 2" key="1">
    <citation type="journal article" date="2018" name="Gigascience">
        <title>Genomes of trombidid mites reveal novel predicted allergens and laterally-transferred genes associated with secondary metabolism.</title>
        <authorList>
            <person name="Dong X."/>
            <person name="Chaisiri K."/>
            <person name="Xia D."/>
            <person name="Armstrong S.D."/>
            <person name="Fang Y."/>
            <person name="Donnelly M.J."/>
            <person name="Kadowaki T."/>
            <person name="McGarry J.W."/>
            <person name="Darby A.C."/>
            <person name="Makepeace B.L."/>
        </authorList>
    </citation>
    <scope>NUCLEOTIDE SEQUENCE [LARGE SCALE GENOMIC DNA]</scope>
    <source>
        <strain evidence="1">UoL-WK</strain>
    </source>
</reference>
<name>A0A443QU54_9ACAR</name>
<evidence type="ECO:0000313" key="1">
    <source>
        <dbReference type="EMBL" id="RWS06540.1"/>
    </source>
</evidence>
<dbReference type="EMBL" id="NCKU01004032">
    <property type="protein sequence ID" value="RWS06540.1"/>
    <property type="molecule type" value="Genomic_DNA"/>
</dbReference>
<dbReference type="InterPro" id="IPR002591">
    <property type="entry name" value="Phosphodiest/P_Trfase"/>
</dbReference>
<feature type="non-terminal residue" evidence="1">
    <location>
        <position position="251"/>
    </location>
</feature>
<dbReference type="PANTHER" id="PTHR10151:SF120">
    <property type="entry name" value="BIS(5'-ADENOSYL)-TRIPHOSPHATASE"/>
    <property type="match status" value="1"/>
</dbReference>
<dbReference type="InterPro" id="IPR017850">
    <property type="entry name" value="Alkaline_phosphatase_core_sf"/>
</dbReference>
<accession>A0A443QU54</accession>
<gene>
    <name evidence="1" type="ORF">B4U79_05720</name>
</gene>
<proteinExistence type="predicted"/>
<comment type="caution">
    <text evidence="1">The sequence shown here is derived from an EMBL/GenBank/DDBJ whole genome shotgun (WGS) entry which is preliminary data.</text>
</comment>
<dbReference type="PANTHER" id="PTHR10151">
    <property type="entry name" value="ECTONUCLEOTIDE PYROPHOSPHATASE/PHOSPHODIESTERASE"/>
    <property type="match status" value="1"/>
</dbReference>
<dbReference type="GO" id="GO:0016787">
    <property type="term" value="F:hydrolase activity"/>
    <property type="evidence" value="ECO:0007669"/>
    <property type="project" value="UniProtKB-ARBA"/>
</dbReference>
<keyword evidence="2" id="KW-1185">Reference proteome</keyword>
<dbReference type="AlphaFoldDB" id="A0A443QU54"/>
<organism evidence="1 2">
    <name type="scientific">Dinothrombium tinctorium</name>
    <dbReference type="NCBI Taxonomy" id="1965070"/>
    <lineage>
        <taxon>Eukaryota</taxon>
        <taxon>Metazoa</taxon>
        <taxon>Ecdysozoa</taxon>
        <taxon>Arthropoda</taxon>
        <taxon>Chelicerata</taxon>
        <taxon>Arachnida</taxon>
        <taxon>Acari</taxon>
        <taxon>Acariformes</taxon>
        <taxon>Trombidiformes</taxon>
        <taxon>Prostigmata</taxon>
        <taxon>Anystina</taxon>
        <taxon>Parasitengona</taxon>
        <taxon>Trombidioidea</taxon>
        <taxon>Trombidiidae</taxon>
        <taxon>Dinothrombium</taxon>
    </lineage>
</organism>
<evidence type="ECO:0000313" key="2">
    <source>
        <dbReference type="Proteomes" id="UP000285301"/>
    </source>
</evidence>